<keyword evidence="3" id="KW-1185">Reference proteome</keyword>
<dbReference type="GO" id="GO:0003677">
    <property type="term" value="F:DNA binding"/>
    <property type="evidence" value="ECO:0007669"/>
    <property type="project" value="InterPro"/>
</dbReference>
<reference evidence="2 3" key="1">
    <citation type="submission" date="2019-06" db="EMBL/GenBank/DDBJ databases">
        <title>Sequencing the genomes of 1000 actinobacteria strains.</title>
        <authorList>
            <person name="Klenk H.-P."/>
        </authorList>
    </citation>
    <scope>NUCLEOTIDE SEQUENCE [LARGE SCALE GENOMIC DNA]</scope>
    <source>
        <strain evidence="2 3">DSM 102200</strain>
    </source>
</reference>
<proteinExistence type="predicted"/>
<dbReference type="NCBIfam" id="TIGR01764">
    <property type="entry name" value="excise"/>
    <property type="match status" value="1"/>
</dbReference>
<feature type="domain" description="Helix-turn-helix" evidence="1">
    <location>
        <begin position="84"/>
        <end position="130"/>
    </location>
</feature>
<name>A0A543CGF1_9ACTN</name>
<evidence type="ECO:0000313" key="2">
    <source>
        <dbReference type="EMBL" id="TQL96186.1"/>
    </source>
</evidence>
<comment type="caution">
    <text evidence="2">The sequence shown here is derived from an EMBL/GenBank/DDBJ whole genome shotgun (WGS) entry which is preliminary data.</text>
</comment>
<sequence>MSNLTTKRSIQPGEIDAAVAARAVRRIKDYLMRHPDQQAIEVGGEVGDEDPLIVPRDAVAMLAYILTEAADGRGISIIPSHAELTTQQAADMLNVSRPYLIKLLESGKIDFRTVGTHRRVTAQALMEYKRHDGLKRRAAADELAGLSQELDLP</sequence>
<protein>
    <submittedName>
        <fullName evidence="2">Excisionase family DNA binding protein</fullName>
    </submittedName>
</protein>
<dbReference type="EMBL" id="VFOZ01000001">
    <property type="protein sequence ID" value="TQL96186.1"/>
    <property type="molecule type" value="Genomic_DNA"/>
</dbReference>
<dbReference type="OrthoDB" id="26212at2"/>
<evidence type="ECO:0000259" key="1">
    <source>
        <dbReference type="Pfam" id="PF12728"/>
    </source>
</evidence>
<dbReference type="RefSeq" id="WP_141955029.1">
    <property type="nucleotide sequence ID" value="NZ_VFOZ01000001.1"/>
</dbReference>
<dbReference type="InterPro" id="IPR010093">
    <property type="entry name" value="SinI_DNA-bd"/>
</dbReference>
<dbReference type="Proteomes" id="UP000316096">
    <property type="component" value="Unassembled WGS sequence"/>
</dbReference>
<gene>
    <name evidence="2" type="ORF">FB559_1709</name>
</gene>
<accession>A0A543CGF1</accession>
<dbReference type="Pfam" id="PF12728">
    <property type="entry name" value="HTH_17"/>
    <property type="match status" value="1"/>
</dbReference>
<dbReference type="InterPro" id="IPR041657">
    <property type="entry name" value="HTH_17"/>
</dbReference>
<evidence type="ECO:0000313" key="3">
    <source>
        <dbReference type="Proteomes" id="UP000316096"/>
    </source>
</evidence>
<organism evidence="2 3">
    <name type="scientific">Actinoallomurus bryophytorum</name>
    <dbReference type="NCBI Taxonomy" id="1490222"/>
    <lineage>
        <taxon>Bacteria</taxon>
        <taxon>Bacillati</taxon>
        <taxon>Actinomycetota</taxon>
        <taxon>Actinomycetes</taxon>
        <taxon>Streptosporangiales</taxon>
        <taxon>Thermomonosporaceae</taxon>
        <taxon>Actinoallomurus</taxon>
    </lineage>
</organism>
<dbReference type="AlphaFoldDB" id="A0A543CGF1"/>